<accession>A0A558D5Q0</accession>
<keyword evidence="4" id="KW-1185">Reference proteome</keyword>
<sequence length="205" mass="21451">MTFPPPPGQYPPPEGFPPPPGQYPGMPQYPGGVDLQRKPSGGTAIAAGVLAAAGALFGILFAIRNFSTLDMLAHTKLAWVGWMQAIAYVIEVITLGPGAVLLFMRKTPGRWLVLTGSAVQIAQGIIALAAVWSSGIYSSRLSNAEMMGATAGGLFVVLIPAIATVILAALPITGRWLAWGNQPPSVQQPPAYGQQPPGFGQPPQW</sequence>
<evidence type="ECO:0000313" key="3">
    <source>
        <dbReference type="EMBL" id="TVT56323.1"/>
    </source>
</evidence>
<dbReference type="EMBL" id="VJWX01000054">
    <property type="protein sequence ID" value="TVT56323.1"/>
    <property type="molecule type" value="Genomic_DNA"/>
</dbReference>
<name>A0A558D5Q0_9PSEU</name>
<evidence type="ECO:0000313" key="4">
    <source>
        <dbReference type="Proteomes" id="UP000320011"/>
    </source>
</evidence>
<keyword evidence="2" id="KW-1133">Transmembrane helix</keyword>
<feature type="region of interest" description="Disordered" evidence="1">
    <location>
        <begin position="1"/>
        <end position="23"/>
    </location>
</feature>
<reference evidence="3 4" key="2">
    <citation type="submission" date="2019-08" db="EMBL/GenBank/DDBJ databases">
        <title>Amycolatopsis acidicola sp. nov., isolated from peat swamp forest soil.</title>
        <authorList>
            <person name="Srisuk N."/>
        </authorList>
    </citation>
    <scope>NUCLEOTIDE SEQUENCE [LARGE SCALE GENOMIC DNA]</scope>
    <source>
        <strain evidence="3 4">TBRC 6029</strain>
    </source>
</reference>
<feature type="compositionally biased region" description="Pro residues" evidence="1">
    <location>
        <begin position="1"/>
        <end position="22"/>
    </location>
</feature>
<protein>
    <submittedName>
        <fullName evidence="3">Uncharacterized protein</fullName>
    </submittedName>
</protein>
<organism evidence="3 4">
    <name type="scientific">Amycolatopsis rhizosphaerae</name>
    <dbReference type="NCBI Taxonomy" id="2053003"/>
    <lineage>
        <taxon>Bacteria</taxon>
        <taxon>Bacillati</taxon>
        <taxon>Actinomycetota</taxon>
        <taxon>Actinomycetes</taxon>
        <taxon>Pseudonocardiales</taxon>
        <taxon>Pseudonocardiaceae</taxon>
        <taxon>Amycolatopsis</taxon>
    </lineage>
</organism>
<feature type="transmembrane region" description="Helical" evidence="2">
    <location>
        <begin position="152"/>
        <end position="172"/>
    </location>
</feature>
<proteinExistence type="predicted"/>
<dbReference type="OrthoDB" id="3638278at2"/>
<dbReference type="AlphaFoldDB" id="A0A558D5Q0"/>
<dbReference type="Proteomes" id="UP000320011">
    <property type="component" value="Unassembled WGS sequence"/>
</dbReference>
<gene>
    <name evidence="3" type="ORF">FNH05_08485</name>
</gene>
<evidence type="ECO:0000256" key="1">
    <source>
        <dbReference type="SAM" id="MobiDB-lite"/>
    </source>
</evidence>
<keyword evidence="2" id="KW-0472">Membrane</keyword>
<feature type="transmembrane region" description="Helical" evidence="2">
    <location>
        <begin position="83"/>
        <end position="104"/>
    </location>
</feature>
<reference evidence="3 4" key="1">
    <citation type="submission" date="2019-07" db="EMBL/GenBank/DDBJ databases">
        <authorList>
            <person name="Duangmal K."/>
            <person name="Teo W.F.A."/>
        </authorList>
    </citation>
    <scope>NUCLEOTIDE SEQUENCE [LARGE SCALE GENOMIC DNA]</scope>
    <source>
        <strain evidence="3 4">TBRC 6029</strain>
    </source>
</reference>
<keyword evidence="2" id="KW-0812">Transmembrane</keyword>
<feature type="transmembrane region" description="Helical" evidence="2">
    <location>
        <begin position="111"/>
        <end position="132"/>
    </location>
</feature>
<feature type="transmembrane region" description="Helical" evidence="2">
    <location>
        <begin position="44"/>
        <end position="63"/>
    </location>
</feature>
<comment type="caution">
    <text evidence="3">The sequence shown here is derived from an EMBL/GenBank/DDBJ whole genome shotgun (WGS) entry which is preliminary data.</text>
</comment>
<evidence type="ECO:0000256" key="2">
    <source>
        <dbReference type="SAM" id="Phobius"/>
    </source>
</evidence>